<dbReference type="EMBL" id="BGPR01000089">
    <property type="protein sequence ID" value="GBL92812.1"/>
    <property type="molecule type" value="Genomic_DNA"/>
</dbReference>
<keyword evidence="3" id="KW-1185">Reference proteome</keyword>
<feature type="signal peptide" evidence="1">
    <location>
        <begin position="1"/>
        <end position="17"/>
    </location>
</feature>
<dbReference type="AlphaFoldDB" id="A0A4Y2BKN0"/>
<accession>A0A4Y2BKN0</accession>
<proteinExistence type="predicted"/>
<organism evidence="2 3">
    <name type="scientific">Araneus ventricosus</name>
    <name type="common">Orbweaver spider</name>
    <name type="synonym">Epeira ventricosa</name>
    <dbReference type="NCBI Taxonomy" id="182803"/>
    <lineage>
        <taxon>Eukaryota</taxon>
        <taxon>Metazoa</taxon>
        <taxon>Ecdysozoa</taxon>
        <taxon>Arthropoda</taxon>
        <taxon>Chelicerata</taxon>
        <taxon>Arachnida</taxon>
        <taxon>Araneae</taxon>
        <taxon>Araneomorphae</taxon>
        <taxon>Entelegynae</taxon>
        <taxon>Araneoidea</taxon>
        <taxon>Araneidae</taxon>
        <taxon>Araneus</taxon>
    </lineage>
</organism>
<evidence type="ECO:0000313" key="3">
    <source>
        <dbReference type="Proteomes" id="UP000499080"/>
    </source>
</evidence>
<evidence type="ECO:0000313" key="2">
    <source>
        <dbReference type="EMBL" id="GBL92812.1"/>
    </source>
</evidence>
<comment type="caution">
    <text evidence="2">The sequence shown here is derived from an EMBL/GenBank/DDBJ whole genome shotgun (WGS) entry which is preliminary data.</text>
</comment>
<evidence type="ECO:0000256" key="1">
    <source>
        <dbReference type="SAM" id="SignalP"/>
    </source>
</evidence>
<reference evidence="2 3" key="1">
    <citation type="journal article" date="2019" name="Sci. Rep.">
        <title>Orb-weaving spider Araneus ventricosus genome elucidates the spidroin gene catalogue.</title>
        <authorList>
            <person name="Kono N."/>
            <person name="Nakamura H."/>
            <person name="Ohtoshi R."/>
            <person name="Moran D.A.P."/>
            <person name="Shinohara A."/>
            <person name="Yoshida Y."/>
            <person name="Fujiwara M."/>
            <person name="Mori M."/>
            <person name="Tomita M."/>
            <person name="Arakawa K."/>
        </authorList>
    </citation>
    <scope>NUCLEOTIDE SEQUENCE [LARGE SCALE GENOMIC DNA]</scope>
</reference>
<feature type="chain" id="PRO_5021492648" evidence="1">
    <location>
        <begin position="18"/>
        <end position="109"/>
    </location>
</feature>
<protein>
    <submittedName>
        <fullName evidence="2">Uncharacterized protein</fullName>
    </submittedName>
</protein>
<name>A0A4Y2BKN0_ARAVE</name>
<dbReference type="Proteomes" id="UP000499080">
    <property type="component" value="Unassembled WGS sequence"/>
</dbReference>
<keyword evidence="1" id="KW-0732">Signal</keyword>
<gene>
    <name evidence="2" type="ORF">AVEN_4522_1</name>
</gene>
<sequence length="109" mass="12237">MILNLTGLILLKILSEGSQVIKNSNNSPQPFNPLLRIKSQAVFPSLPKPPALFPRLYKLPHSKNTISKRRLGCLPRENILSRGNKAESPSETEGLLMASKCCTWEKQIW</sequence>